<dbReference type="EMBL" id="JH992965">
    <property type="protein sequence ID" value="EKX55342.1"/>
    <property type="molecule type" value="Genomic_DNA"/>
</dbReference>
<dbReference type="PANTHER" id="PTHR43344">
    <property type="entry name" value="PHOSPHOSERINE PHOSPHATASE"/>
    <property type="match status" value="1"/>
</dbReference>
<dbReference type="GeneID" id="17311896"/>
<dbReference type="Gene3D" id="3.40.50.1000">
    <property type="entry name" value="HAD superfamily/HAD-like"/>
    <property type="match status" value="1"/>
</dbReference>
<dbReference type="KEGG" id="gtt:GUITHDRAFT_149777"/>
<dbReference type="SFLD" id="SFLDG01136">
    <property type="entry name" value="C1.6:_Phosphoserine_Phosphatas"/>
    <property type="match status" value="1"/>
</dbReference>
<dbReference type="CDD" id="cd04870">
    <property type="entry name" value="ACT_PSP_1"/>
    <property type="match status" value="1"/>
</dbReference>
<dbReference type="SFLD" id="SFLDG01137">
    <property type="entry name" value="C1.6.1:_Phosphoserine_Phosphat"/>
    <property type="match status" value="1"/>
</dbReference>
<feature type="active site" description="Nucleophile" evidence="11">
    <location>
        <position position="198"/>
    </location>
</feature>
<name>L1K450_GUITC</name>
<dbReference type="Pfam" id="PF21086">
    <property type="entry name" value="ACT_PSP_2"/>
    <property type="match status" value="1"/>
</dbReference>
<dbReference type="CDD" id="cd07500">
    <property type="entry name" value="HAD_PSP"/>
    <property type="match status" value="1"/>
</dbReference>
<reference evidence="15" key="2">
    <citation type="submission" date="2012-11" db="EMBL/GenBank/DDBJ databases">
        <authorList>
            <person name="Kuo A."/>
            <person name="Curtis B.A."/>
            <person name="Tanifuji G."/>
            <person name="Burki F."/>
            <person name="Gruber A."/>
            <person name="Irimia M."/>
            <person name="Maruyama S."/>
            <person name="Arias M.C."/>
            <person name="Ball S.G."/>
            <person name="Gile G.H."/>
            <person name="Hirakawa Y."/>
            <person name="Hopkins J.F."/>
            <person name="Rensing S.A."/>
            <person name="Schmutz J."/>
            <person name="Symeonidi A."/>
            <person name="Elias M."/>
            <person name="Eveleigh R.J."/>
            <person name="Herman E.K."/>
            <person name="Klute M.J."/>
            <person name="Nakayama T."/>
            <person name="Obornik M."/>
            <person name="Reyes-Prieto A."/>
            <person name="Armbrust E.V."/>
            <person name="Aves S.J."/>
            <person name="Beiko R.G."/>
            <person name="Coutinho P."/>
            <person name="Dacks J.B."/>
            <person name="Durnford D.G."/>
            <person name="Fast N.M."/>
            <person name="Green B.R."/>
            <person name="Grisdale C."/>
            <person name="Hempe F."/>
            <person name="Henrissat B."/>
            <person name="Hoppner M.P."/>
            <person name="Ishida K.-I."/>
            <person name="Kim E."/>
            <person name="Koreny L."/>
            <person name="Kroth P.G."/>
            <person name="Liu Y."/>
            <person name="Malik S.-B."/>
            <person name="Maier U.G."/>
            <person name="McRose D."/>
            <person name="Mock T."/>
            <person name="Neilson J.A."/>
            <person name="Onodera N.T."/>
            <person name="Poole A.M."/>
            <person name="Pritham E.J."/>
            <person name="Richards T.A."/>
            <person name="Rocap G."/>
            <person name="Roy S.W."/>
            <person name="Sarai C."/>
            <person name="Schaack S."/>
            <person name="Shirato S."/>
            <person name="Slamovits C.H."/>
            <person name="Spencer D.F."/>
            <person name="Suzuki S."/>
            <person name="Worden A.Z."/>
            <person name="Zauner S."/>
            <person name="Barry K."/>
            <person name="Bell C."/>
            <person name="Bharti A.K."/>
            <person name="Crow J.A."/>
            <person name="Grimwood J."/>
            <person name="Kramer R."/>
            <person name="Lindquist E."/>
            <person name="Lucas S."/>
            <person name="Salamov A."/>
            <person name="McFadden G.I."/>
            <person name="Lane C.E."/>
            <person name="Keeling P.J."/>
            <person name="Gray M.W."/>
            <person name="Grigoriev I.V."/>
            <person name="Archibald J.M."/>
        </authorList>
    </citation>
    <scope>NUCLEOTIDE SEQUENCE</scope>
    <source>
        <strain evidence="15">CCMP2712</strain>
    </source>
</reference>
<evidence type="ECO:0000256" key="1">
    <source>
        <dbReference type="ARBA" id="ARBA00001946"/>
    </source>
</evidence>
<dbReference type="SFLD" id="SFLDS00003">
    <property type="entry name" value="Haloacid_Dehalogenase"/>
    <property type="match status" value="1"/>
</dbReference>
<dbReference type="SUPFAM" id="SSF55021">
    <property type="entry name" value="ACT-like"/>
    <property type="match status" value="1"/>
</dbReference>
<keyword evidence="8" id="KW-0460">Magnesium</keyword>
<dbReference type="GO" id="GO:0000287">
    <property type="term" value="F:magnesium ion binding"/>
    <property type="evidence" value="ECO:0007669"/>
    <property type="project" value="TreeGrafter"/>
</dbReference>
<evidence type="ECO:0000256" key="8">
    <source>
        <dbReference type="ARBA" id="ARBA00022842"/>
    </source>
</evidence>
<dbReference type="GO" id="GO:0006564">
    <property type="term" value="P:L-serine biosynthetic process"/>
    <property type="evidence" value="ECO:0007669"/>
    <property type="project" value="UniProtKB-KW"/>
</dbReference>
<dbReference type="STRING" id="905079.L1K450"/>
<feature type="active site" description="Proton donor" evidence="11">
    <location>
        <position position="200"/>
    </location>
</feature>
<keyword evidence="5" id="KW-0028">Amino-acid biosynthesis</keyword>
<dbReference type="Pfam" id="PF00702">
    <property type="entry name" value="Hydrolase"/>
    <property type="match status" value="1"/>
</dbReference>
<dbReference type="AlphaFoldDB" id="L1K450"/>
<comment type="similarity">
    <text evidence="3">Belongs to the HAD-like hydrolase superfamily. SerB family.</text>
</comment>
<dbReference type="UniPathway" id="UPA00135">
    <property type="reaction ID" value="UER00198"/>
</dbReference>
<dbReference type="InterPro" id="IPR036412">
    <property type="entry name" value="HAD-like_sf"/>
</dbReference>
<comment type="pathway">
    <text evidence="2">Amino-acid biosynthesis; L-serine biosynthesis; L-serine from 3-phospho-D-glycerate: step 3/3.</text>
</comment>
<dbReference type="Pfam" id="PF13740">
    <property type="entry name" value="ACT_6"/>
    <property type="match status" value="1"/>
</dbReference>
<keyword evidence="15" id="KW-1185">Reference proteome</keyword>
<dbReference type="Proteomes" id="UP000011087">
    <property type="component" value="Unassembled WGS sequence"/>
</dbReference>
<evidence type="ECO:0000256" key="6">
    <source>
        <dbReference type="ARBA" id="ARBA00022723"/>
    </source>
</evidence>
<reference evidence="13 15" key="1">
    <citation type="journal article" date="2012" name="Nature">
        <title>Algal genomes reveal evolutionary mosaicism and the fate of nucleomorphs.</title>
        <authorList>
            <consortium name="DOE Joint Genome Institute"/>
            <person name="Curtis B.A."/>
            <person name="Tanifuji G."/>
            <person name="Burki F."/>
            <person name="Gruber A."/>
            <person name="Irimia M."/>
            <person name="Maruyama S."/>
            <person name="Arias M.C."/>
            <person name="Ball S.G."/>
            <person name="Gile G.H."/>
            <person name="Hirakawa Y."/>
            <person name="Hopkins J.F."/>
            <person name="Kuo A."/>
            <person name="Rensing S.A."/>
            <person name="Schmutz J."/>
            <person name="Symeonidi A."/>
            <person name="Elias M."/>
            <person name="Eveleigh R.J."/>
            <person name="Herman E.K."/>
            <person name="Klute M.J."/>
            <person name="Nakayama T."/>
            <person name="Obornik M."/>
            <person name="Reyes-Prieto A."/>
            <person name="Armbrust E.V."/>
            <person name="Aves S.J."/>
            <person name="Beiko R.G."/>
            <person name="Coutinho P."/>
            <person name="Dacks J.B."/>
            <person name="Durnford D.G."/>
            <person name="Fast N.M."/>
            <person name="Green B.R."/>
            <person name="Grisdale C.J."/>
            <person name="Hempel F."/>
            <person name="Henrissat B."/>
            <person name="Hoppner M.P."/>
            <person name="Ishida K."/>
            <person name="Kim E."/>
            <person name="Koreny L."/>
            <person name="Kroth P.G."/>
            <person name="Liu Y."/>
            <person name="Malik S.B."/>
            <person name="Maier U.G."/>
            <person name="McRose D."/>
            <person name="Mock T."/>
            <person name="Neilson J.A."/>
            <person name="Onodera N.T."/>
            <person name="Poole A.M."/>
            <person name="Pritham E.J."/>
            <person name="Richards T.A."/>
            <person name="Rocap G."/>
            <person name="Roy S.W."/>
            <person name="Sarai C."/>
            <person name="Schaack S."/>
            <person name="Shirato S."/>
            <person name="Slamovits C.H."/>
            <person name="Spencer D.F."/>
            <person name="Suzuki S."/>
            <person name="Worden A.Z."/>
            <person name="Zauner S."/>
            <person name="Barry K."/>
            <person name="Bell C."/>
            <person name="Bharti A.K."/>
            <person name="Crow J.A."/>
            <person name="Grimwood J."/>
            <person name="Kramer R."/>
            <person name="Lindquist E."/>
            <person name="Lucas S."/>
            <person name="Salamov A."/>
            <person name="McFadden G.I."/>
            <person name="Lane C.E."/>
            <person name="Keeling P.J."/>
            <person name="Gray M.W."/>
            <person name="Grigoriev I.V."/>
            <person name="Archibald J.M."/>
        </authorList>
    </citation>
    <scope>NUCLEOTIDE SEQUENCE</scope>
    <source>
        <strain evidence="13 15">CCMP2712</strain>
    </source>
</reference>
<dbReference type="GO" id="GO:0036424">
    <property type="term" value="F:L-phosphoserine phosphatase activity"/>
    <property type="evidence" value="ECO:0007669"/>
    <property type="project" value="InterPro"/>
</dbReference>
<dbReference type="SFLD" id="SFLDF00029">
    <property type="entry name" value="phosphoserine_phosphatase"/>
    <property type="match status" value="1"/>
</dbReference>
<evidence type="ECO:0000256" key="4">
    <source>
        <dbReference type="ARBA" id="ARBA00012640"/>
    </source>
</evidence>
<dbReference type="InterPro" id="IPR045865">
    <property type="entry name" value="ACT-like_dom_sf"/>
</dbReference>
<evidence type="ECO:0000259" key="12">
    <source>
        <dbReference type="Pfam" id="PF21086"/>
    </source>
</evidence>
<evidence type="ECO:0000313" key="15">
    <source>
        <dbReference type="Proteomes" id="UP000011087"/>
    </source>
</evidence>
<dbReference type="NCBIfam" id="TIGR00338">
    <property type="entry name" value="serB"/>
    <property type="match status" value="1"/>
</dbReference>
<evidence type="ECO:0000256" key="9">
    <source>
        <dbReference type="ARBA" id="ARBA00023299"/>
    </source>
</evidence>
<comment type="cofactor">
    <cofactor evidence="1">
        <name>Mg(2+)</name>
        <dbReference type="ChEBI" id="CHEBI:18420"/>
    </cofactor>
</comment>
<dbReference type="NCBIfam" id="TIGR01488">
    <property type="entry name" value="HAD-SF-IB"/>
    <property type="match status" value="1"/>
</dbReference>
<dbReference type="GO" id="GO:0005737">
    <property type="term" value="C:cytoplasm"/>
    <property type="evidence" value="ECO:0007669"/>
    <property type="project" value="TreeGrafter"/>
</dbReference>
<gene>
    <name evidence="13" type="ORF">GUITHDRAFT_149777</name>
</gene>
<dbReference type="SUPFAM" id="SSF56784">
    <property type="entry name" value="HAD-like"/>
    <property type="match status" value="1"/>
</dbReference>
<dbReference type="RefSeq" id="XP_005842322.1">
    <property type="nucleotide sequence ID" value="XM_005842265.1"/>
</dbReference>
<protein>
    <recommendedName>
        <fullName evidence="4">phosphoserine phosphatase</fullName>
        <ecNumber evidence="4">3.1.3.3</ecNumber>
    </recommendedName>
    <alternativeName>
        <fullName evidence="10">O-phosphoserine phosphohydrolase</fullName>
    </alternativeName>
</protein>
<dbReference type="PANTHER" id="PTHR43344:SF2">
    <property type="entry name" value="PHOSPHOSERINE PHOSPHATASE"/>
    <property type="match status" value="1"/>
</dbReference>
<evidence type="ECO:0000256" key="3">
    <source>
        <dbReference type="ARBA" id="ARBA00009184"/>
    </source>
</evidence>
<dbReference type="InterPro" id="IPR049148">
    <property type="entry name" value="PSP_ACT"/>
</dbReference>
<keyword evidence="7" id="KW-0378">Hydrolase</keyword>
<keyword evidence="6" id="KW-0479">Metal-binding</keyword>
<proteinExistence type="inferred from homology"/>
<evidence type="ECO:0000256" key="10">
    <source>
        <dbReference type="ARBA" id="ARBA00031693"/>
    </source>
</evidence>
<keyword evidence="9" id="KW-0718">Serine biosynthesis</keyword>
<feature type="domain" description="Phosphoserine phosphatase ACT" evidence="12">
    <location>
        <begin position="100"/>
        <end position="183"/>
    </location>
</feature>
<reference evidence="14" key="3">
    <citation type="submission" date="2016-03" db="UniProtKB">
        <authorList>
            <consortium name="EnsemblProtists"/>
        </authorList>
    </citation>
    <scope>IDENTIFICATION</scope>
</reference>
<evidence type="ECO:0000313" key="13">
    <source>
        <dbReference type="EMBL" id="EKX55342.1"/>
    </source>
</evidence>
<accession>L1K450</accession>
<dbReference type="InterPro" id="IPR004469">
    <property type="entry name" value="PSP"/>
</dbReference>
<dbReference type="eggNOG" id="KOG1615">
    <property type="taxonomic scope" value="Eukaryota"/>
</dbReference>
<dbReference type="PaxDb" id="55529-EKX55342"/>
<dbReference type="InterPro" id="IPR050582">
    <property type="entry name" value="HAD-like_SerB"/>
</dbReference>
<dbReference type="HOGENOM" id="CLU_036368_0_0_1"/>
<dbReference type="OMA" id="INRTTER"/>
<evidence type="ECO:0000313" key="14">
    <source>
        <dbReference type="EnsemblProtists" id="EKX55342"/>
    </source>
</evidence>
<dbReference type="OrthoDB" id="27226at2759"/>
<evidence type="ECO:0000256" key="5">
    <source>
        <dbReference type="ARBA" id="ARBA00022605"/>
    </source>
</evidence>
<evidence type="ECO:0000256" key="2">
    <source>
        <dbReference type="ARBA" id="ARBA00005135"/>
    </source>
</evidence>
<sequence length="422" mass="46901">MSVKEIYLLSIKGGSRIGLVAELTDVMGPYDVNILDVGQAEIHDMLSIGMLVEVTKENSQKVFKDLVFLSHHLGIQVSFTPVSSMEYERWVTMQSRGRYTVTVLSRRLNSRHLHLVSKILSDHGMNVDQIVRLSDLMSLRDSNLKVSRSAFQLQVSGKPRSVGALREELFKVSLQEPIDVAVQEDDLFRRNRRLILFDMDSTLIQCEVIDELAKHAQVGEEVAKITEAAMRGEIDFKESFRRRMKLLKGMDESVLEGIADSLPITEGAPRLIANLKMLGYKVGILSGGFTYFAQKLQKELGIDYVYANQLDFKDGKLTGEVKGEIVDAQRKAELLKYIAQQEGLSLKQVIAVGDGANDIPMLKLAGLGVAFHAKPKVKEQAQVGISTLGLDGILYLLGIRDSEASTKGKTRLPEAPVPFSRL</sequence>
<evidence type="ECO:0000256" key="7">
    <source>
        <dbReference type="ARBA" id="ARBA00022801"/>
    </source>
</evidence>
<dbReference type="Gene3D" id="3.30.70.260">
    <property type="match status" value="1"/>
</dbReference>
<dbReference type="EC" id="3.1.3.3" evidence="4"/>
<organism evidence="13">
    <name type="scientific">Guillardia theta (strain CCMP2712)</name>
    <name type="common">Cryptophyte</name>
    <dbReference type="NCBI Taxonomy" id="905079"/>
    <lineage>
        <taxon>Eukaryota</taxon>
        <taxon>Cryptophyceae</taxon>
        <taxon>Pyrenomonadales</taxon>
        <taxon>Geminigeraceae</taxon>
        <taxon>Guillardia</taxon>
    </lineage>
</organism>
<dbReference type="InterPro" id="IPR023214">
    <property type="entry name" value="HAD_sf"/>
</dbReference>
<evidence type="ECO:0000256" key="11">
    <source>
        <dbReference type="PIRSR" id="PIRSR604469-1"/>
    </source>
</evidence>
<dbReference type="EnsemblProtists" id="EKX55342">
    <property type="protein sequence ID" value="EKX55342"/>
    <property type="gene ID" value="GUITHDRAFT_149777"/>
</dbReference>